<dbReference type="InterPro" id="IPR036396">
    <property type="entry name" value="Cyt_P450_sf"/>
</dbReference>
<dbReference type="Proteomes" id="UP000068603">
    <property type="component" value="Unassembled WGS sequence"/>
</dbReference>
<feature type="binding site" description="axial binding residue" evidence="3">
    <location>
        <position position="380"/>
    </location>
    <ligand>
        <name>heme</name>
        <dbReference type="ChEBI" id="CHEBI:30413"/>
    </ligand>
    <ligandPart>
        <name>Fe</name>
        <dbReference type="ChEBI" id="CHEBI:18248"/>
    </ligandPart>
</feature>
<evidence type="ECO:0000256" key="4">
    <source>
        <dbReference type="RuleBase" id="RU000461"/>
    </source>
</evidence>
<dbReference type="AlphaFoldDB" id="A0A106NZI5"/>
<dbReference type="Pfam" id="PF00067">
    <property type="entry name" value="p450"/>
    <property type="match status" value="1"/>
</dbReference>
<comment type="caution">
    <text evidence="5">The sequence shown here is derived from an EMBL/GenBank/DDBJ whole genome shotgun (WGS) entry which is preliminary data.</text>
</comment>
<dbReference type="EMBL" id="LPHB01000086">
    <property type="protein sequence ID" value="KWA53069.1"/>
    <property type="molecule type" value="Genomic_DNA"/>
</dbReference>
<accession>A0A106NZI5</accession>
<dbReference type="PROSITE" id="PS00086">
    <property type="entry name" value="CYTOCHROME_P450"/>
    <property type="match status" value="1"/>
</dbReference>
<dbReference type="PANTHER" id="PTHR24305:SF166">
    <property type="entry name" value="CYTOCHROME P450 12A4, MITOCHONDRIAL-RELATED"/>
    <property type="match status" value="1"/>
</dbReference>
<comment type="cofactor">
    <cofactor evidence="1 3">
        <name>heme</name>
        <dbReference type="ChEBI" id="CHEBI:30413"/>
    </cofactor>
</comment>
<evidence type="ECO:0000256" key="3">
    <source>
        <dbReference type="PIRSR" id="PIRSR602401-1"/>
    </source>
</evidence>
<reference evidence="5 6" key="1">
    <citation type="submission" date="2015-11" db="EMBL/GenBank/DDBJ databases">
        <title>Expanding the genomic diversity of Burkholderia species for the development of highly accurate diagnostics.</title>
        <authorList>
            <person name="Sahl J."/>
            <person name="Keim P."/>
            <person name="Wagner D."/>
        </authorList>
    </citation>
    <scope>NUCLEOTIDE SEQUENCE [LARGE SCALE GENOMIC DNA]</scope>
    <source>
        <strain evidence="5 6">MSMB1960WGS</strain>
    </source>
</reference>
<dbReference type="Gene3D" id="1.10.630.10">
    <property type="entry name" value="Cytochrome P450"/>
    <property type="match status" value="2"/>
</dbReference>
<sequence length="442" mass="50454">MSHDTTTITSCPVRKRLALRRQARRFPDAGLNHWLEIQRDPLKWLADMHRASPDLASLRMGVKRLWCVFHPEAVHDLMVSHRADLRRWEPSLCIMRQWNGPSFMMKEGDAARRQRQVVRPHIQPPAAQEIQRIARHWSARLVPGQVVDLDLEMAAYSVTLAGHALFGVDLGPNAETIAKAVRILSRVALLETSTGLPLGHWFPSKMCPRKRWALRVMRSQIERVVKESERPVVMHRDDLATLLMASHQATGATLSWAQLLLARHPEVLAALRKELATIDWSGVTQLQDLRRAPLLRAVIQETLRLYPPAYALVPRQLSRAMTVAGTSFARGDIVMISSWITHRDARWFPEPDAFRPERFMQAATWPQGAYFPFGVGDRACPGTGMAMMDLAVSLAYWVEHWDMTILGPVTPQGWFSLRPRNARVRFEPRMRADCEPNETPRQ</sequence>
<dbReference type="SUPFAM" id="SSF48264">
    <property type="entry name" value="Cytochrome P450"/>
    <property type="match status" value="1"/>
</dbReference>
<dbReference type="GO" id="GO:0005506">
    <property type="term" value="F:iron ion binding"/>
    <property type="evidence" value="ECO:0007669"/>
    <property type="project" value="InterPro"/>
</dbReference>
<protein>
    <submittedName>
        <fullName evidence="5">Cytochrome</fullName>
    </submittedName>
</protein>
<proteinExistence type="inferred from homology"/>
<dbReference type="InterPro" id="IPR001128">
    <property type="entry name" value="Cyt_P450"/>
</dbReference>
<keyword evidence="3 4" id="KW-0408">Iron</keyword>
<dbReference type="GO" id="GO:0020037">
    <property type="term" value="F:heme binding"/>
    <property type="evidence" value="ECO:0007669"/>
    <property type="project" value="InterPro"/>
</dbReference>
<dbReference type="InterPro" id="IPR002401">
    <property type="entry name" value="Cyt_P450_E_grp-I"/>
</dbReference>
<keyword evidence="4" id="KW-0560">Oxidoreductase</keyword>
<evidence type="ECO:0000256" key="1">
    <source>
        <dbReference type="ARBA" id="ARBA00001971"/>
    </source>
</evidence>
<keyword evidence="4" id="KW-0503">Monooxygenase</keyword>
<dbReference type="PRINTS" id="PR00385">
    <property type="entry name" value="P450"/>
</dbReference>
<dbReference type="RefSeq" id="WP_060149977.1">
    <property type="nucleotide sequence ID" value="NZ_LPGD01000092.1"/>
</dbReference>
<dbReference type="GO" id="GO:0016705">
    <property type="term" value="F:oxidoreductase activity, acting on paired donors, with incorporation or reduction of molecular oxygen"/>
    <property type="evidence" value="ECO:0007669"/>
    <property type="project" value="InterPro"/>
</dbReference>
<comment type="similarity">
    <text evidence="2 4">Belongs to the cytochrome P450 family.</text>
</comment>
<evidence type="ECO:0000256" key="2">
    <source>
        <dbReference type="ARBA" id="ARBA00010617"/>
    </source>
</evidence>
<organism evidence="5">
    <name type="scientific">Burkholderia stagnalis</name>
    <dbReference type="NCBI Taxonomy" id="1503054"/>
    <lineage>
        <taxon>Bacteria</taxon>
        <taxon>Pseudomonadati</taxon>
        <taxon>Pseudomonadota</taxon>
        <taxon>Betaproteobacteria</taxon>
        <taxon>Burkholderiales</taxon>
        <taxon>Burkholderiaceae</taxon>
        <taxon>Burkholderia</taxon>
        <taxon>Burkholderia cepacia complex</taxon>
    </lineage>
</organism>
<keyword evidence="3 4" id="KW-0349">Heme</keyword>
<dbReference type="STRING" id="1503054.WT74_20365"/>
<dbReference type="PANTHER" id="PTHR24305">
    <property type="entry name" value="CYTOCHROME P450"/>
    <property type="match status" value="1"/>
</dbReference>
<dbReference type="PRINTS" id="PR00463">
    <property type="entry name" value="EP450I"/>
</dbReference>
<dbReference type="InterPro" id="IPR050121">
    <property type="entry name" value="Cytochrome_P450_monoxygenase"/>
</dbReference>
<keyword evidence="3 4" id="KW-0479">Metal-binding</keyword>
<evidence type="ECO:0000313" key="5">
    <source>
        <dbReference type="EMBL" id="KWA53069.1"/>
    </source>
</evidence>
<name>A0A106NZI5_9BURK</name>
<evidence type="ECO:0000313" key="6">
    <source>
        <dbReference type="Proteomes" id="UP000068603"/>
    </source>
</evidence>
<dbReference type="InterPro" id="IPR017972">
    <property type="entry name" value="Cyt_P450_CS"/>
</dbReference>
<gene>
    <name evidence="5" type="ORF">WT44_29905</name>
</gene>
<dbReference type="GO" id="GO:0004497">
    <property type="term" value="F:monooxygenase activity"/>
    <property type="evidence" value="ECO:0007669"/>
    <property type="project" value="UniProtKB-KW"/>
</dbReference>